<dbReference type="RefSeq" id="WP_004616741.1">
    <property type="nucleotide sequence ID" value="NZ_APMP01000004.1"/>
</dbReference>
<proteinExistence type="predicted"/>
<dbReference type="InterPro" id="IPR001647">
    <property type="entry name" value="HTH_TetR"/>
</dbReference>
<dbReference type="InterPro" id="IPR009057">
    <property type="entry name" value="Homeodomain-like_sf"/>
</dbReference>
<evidence type="ECO:0000313" key="6">
    <source>
        <dbReference type="EMBL" id="ENZ82910.1"/>
    </source>
</evidence>
<dbReference type="AlphaFoldDB" id="R0D399"/>
<dbReference type="PANTHER" id="PTHR30055:SF234">
    <property type="entry name" value="HTH-TYPE TRANSCRIPTIONAL REGULATOR BETI"/>
    <property type="match status" value="1"/>
</dbReference>
<dbReference type="Proteomes" id="UP000013063">
    <property type="component" value="Unassembled WGS sequence"/>
</dbReference>
<feature type="DNA-binding region" description="H-T-H motif" evidence="4">
    <location>
        <begin position="41"/>
        <end position="60"/>
    </location>
</feature>
<keyword evidence="3" id="KW-0804">Transcription</keyword>
<dbReference type="PATRIC" id="fig|1292034.3.peg.1091"/>
<evidence type="ECO:0000313" key="7">
    <source>
        <dbReference type="Proteomes" id="UP000013063"/>
    </source>
</evidence>
<dbReference type="EMBL" id="APMP01000004">
    <property type="protein sequence ID" value="ENZ82910.1"/>
    <property type="molecule type" value="Genomic_DNA"/>
</dbReference>
<comment type="caution">
    <text evidence="6">The sequence shown here is derived from an EMBL/GenBank/DDBJ whole genome shotgun (WGS) entry which is preliminary data.</text>
</comment>
<evidence type="ECO:0000256" key="2">
    <source>
        <dbReference type="ARBA" id="ARBA00023125"/>
    </source>
</evidence>
<dbReference type="PRINTS" id="PR00455">
    <property type="entry name" value="HTHTETR"/>
</dbReference>
<dbReference type="PROSITE" id="PS01081">
    <property type="entry name" value="HTH_TETR_1"/>
    <property type="match status" value="1"/>
</dbReference>
<keyword evidence="1" id="KW-0805">Transcription regulation</keyword>
<feature type="domain" description="HTH tetR-type" evidence="5">
    <location>
        <begin position="18"/>
        <end position="78"/>
    </location>
</feature>
<sequence>MSNPELEAKSRPSRRNGINTFEAILATAGELLAEVGFERLTTNLVCERAGLTPPALYRYFPNKYALLTELTRRLMDAQDQVVFAWVEAGGAHWTTLSAAVESHIRLQKEIITVTRAFPGGLWILRAIRALPPLQDVRAQSRTAVLDRIYAFRLQDGPAVDEERLKLSMRVSELMGYAAMEMLVEDPELDEDMVIEEVAWMIGRYHFDLPRRSQLAQD</sequence>
<evidence type="ECO:0000256" key="4">
    <source>
        <dbReference type="PROSITE-ProRule" id="PRU00335"/>
    </source>
</evidence>
<evidence type="ECO:0000259" key="5">
    <source>
        <dbReference type="PROSITE" id="PS50977"/>
    </source>
</evidence>
<dbReference type="STRING" id="1292034.OR37_01104"/>
<keyword evidence="7" id="KW-1185">Reference proteome</keyword>
<dbReference type="SUPFAM" id="SSF46689">
    <property type="entry name" value="Homeodomain-like"/>
    <property type="match status" value="1"/>
</dbReference>
<dbReference type="PROSITE" id="PS50977">
    <property type="entry name" value="HTH_TETR_2"/>
    <property type="match status" value="1"/>
</dbReference>
<dbReference type="eggNOG" id="COG1309">
    <property type="taxonomic scope" value="Bacteria"/>
</dbReference>
<dbReference type="PANTHER" id="PTHR30055">
    <property type="entry name" value="HTH-TYPE TRANSCRIPTIONAL REGULATOR RUTR"/>
    <property type="match status" value="1"/>
</dbReference>
<keyword evidence="2 4" id="KW-0238">DNA-binding</keyword>
<dbReference type="GO" id="GO:0000976">
    <property type="term" value="F:transcription cis-regulatory region binding"/>
    <property type="evidence" value="ECO:0007669"/>
    <property type="project" value="TreeGrafter"/>
</dbReference>
<name>R0D399_CAUVI</name>
<dbReference type="Pfam" id="PF00440">
    <property type="entry name" value="TetR_N"/>
    <property type="match status" value="1"/>
</dbReference>
<evidence type="ECO:0000256" key="1">
    <source>
        <dbReference type="ARBA" id="ARBA00023015"/>
    </source>
</evidence>
<gene>
    <name evidence="6" type="ORF">OR37_01104</name>
</gene>
<organism evidence="6 7">
    <name type="scientific">Caulobacter vibrioides OR37</name>
    <dbReference type="NCBI Taxonomy" id="1292034"/>
    <lineage>
        <taxon>Bacteria</taxon>
        <taxon>Pseudomonadati</taxon>
        <taxon>Pseudomonadota</taxon>
        <taxon>Alphaproteobacteria</taxon>
        <taxon>Caulobacterales</taxon>
        <taxon>Caulobacteraceae</taxon>
        <taxon>Caulobacter</taxon>
    </lineage>
</organism>
<dbReference type="InterPro" id="IPR023772">
    <property type="entry name" value="DNA-bd_HTH_TetR-type_CS"/>
</dbReference>
<dbReference type="Gene3D" id="1.10.357.10">
    <property type="entry name" value="Tetracycline Repressor, domain 2"/>
    <property type="match status" value="1"/>
</dbReference>
<reference evidence="6 7" key="1">
    <citation type="journal article" date="2013" name="Genome Announc.">
        <title>Draft Genome Sequence for Caulobacter sp. Strain OR37, a Bacterium Tolerant to Heavy Metals.</title>
        <authorList>
            <person name="Utturkar S.M."/>
            <person name="Bollmann A."/>
            <person name="Brzoska R.M."/>
            <person name="Klingeman D.M."/>
            <person name="Epstein S.E."/>
            <person name="Palumbo A.V."/>
            <person name="Brown S.D."/>
        </authorList>
    </citation>
    <scope>NUCLEOTIDE SEQUENCE [LARGE SCALE GENOMIC DNA]</scope>
    <source>
        <strain evidence="6 7">OR37</strain>
    </source>
</reference>
<protein>
    <submittedName>
        <fullName evidence="6">Transcriptional regulator, TetR family</fullName>
    </submittedName>
</protein>
<dbReference type="InterPro" id="IPR050109">
    <property type="entry name" value="HTH-type_TetR-like_transc_reg"/>
</dbReference>
<dbReference type="GO" id="GO:0003700">
    <property type="term" value="F:DNA-binding transcription factor activity"/>
    <property type="evidence" value="ECO:0007669"/>
    <property type="project" value="TreeGrafter"/>
</dbReference>
<evidence type="ECO:0000256" key="3">
    <source>
        <dbReference type="ARBA" id="ARBA00023163"/>
    </source>
</evidence>
<accession>R0D399</accession>